<keyword evidence="6 9" id="KW-0326">Glycosidase</keyword>
<dbReference type="Gene3D" id="1.20.1270.50">
    <property type="entry name" value="Glycoside hydrolase family 38, central domain"/>
    <property type="match status" value="1"/>
</dbReference>
<accession>A0A9U8DX63</accession>
<comment type="similarity">
    <text evidence="1 9">Belongs to the glycosyl hydrolase 38 family.</text>
</comment>
<dbReference type="AlphaFoldDB" id="A0A9U8DX63"/>
<dbReference type="GO" id="GO:0006491">
    <property type="term" value="P:N-glycan processing"/>
    <property type="evidence" value="ECO:0007669"/>
    <property type="project" value="TreeGrafter"/>
</dbReference>
<evidence type="ECO:0000313" key="14">
    <source>
        <dbReference type="RefSeq" id="XP_055880700.1"/>
    </source>
</evidence>
<dbReference type="GO" id="GO:0004572">
    <property type="term" value="F:mannosyl-oligosaccharide 1,3-1,6-alpha-mannosidase activity"/>
    <property type="evidence" value="ECO:0007669"/>
    <property type="project" value="UniProtKB-EC"/>
</dbReference>
<dbReference type="GO" id="GO:0046872">
    <property type="term" value="F:metal ion binding"/>
    <property type="evidence" value="ECO:0007669"/>
    <property type="project" value="UniProtKB-KW"/>
</dbReference>
<evidence type="ECO:0000313" key="15">
    <source>
        <dbReference type="RefSeq" id="XP_055880701.1"/>
    </source>
</evidence>
<dbReference type="PANTHER" id="PTHR11607">
    <property type="entry name" value="ALPHA-MANNOSIDASE"/>
    <property type="match status" value="1"/>
</dbReference>
<dbReference type="EC" id="3.2.1.-" evidence="9"/>
<dbReference type="SUPFAM" id="SSF74650">
    <property type="entry name" value="Galactose mutarotase-like"/>
    <property type="match status" value="1"/>
</dbReference>
<dbReference type="InterPro" id="IPR011013">
    <property type="entry name" value="Gal_mutarotase_sf_dom"/>
</dbReference>
<dbReference type="SMART" id="SM00872">
    <property type="entry name" value="Alpha-mann_mid"/>
    <property type="match status" value="1"/>
</dbReference>
<dbReference type="KEGG" id="bgt:106053755"/>
<comment type="function">
    <text evidence="7">Catalyzes the first committed step in the biosynthesis of complex N-glycans. It controls conversion of high mannose to complex N-glycans; the final hydrolytic step in the N-glycan maturation pathway.</text>
</comment>
<organism evidence="12 13">
    <name type="scientific">Biomphalaria glabrata</name>
    <name type="common">Bloodfluke planorb</name>
    <name type="synonym">Freshwater snail</name>
    <dbReference type="NCBI Taxonomy" id="6526"/>
    <lineage>
        <taxon>Eukaryota</taxon>
        <taxon>Metazoa</taxon>
        <taxon>Spiralia</taxon>
        <taxon>Lophotrochozoa</taxon>
        <taxon>Mollusca</taxon>
        <taxon>Gastropoda</taxon>
        <taxon>Heterobranchia</taxon>
        <taxon>Euthyneura</taxon>
        <taxon>Panpulmonata</taxon>
        <taxon>Hygrophila</taxon>
        <taxon>Lymnaeoidea</taxon>
        <taxon>Planorbidae</taxon>
        <taxon>Biomphalaria</taxon>
    </lineage>
</organism>
<dbReference type="SUPFAM" id="SSF88688">
    <property type="entry name" value="Families 57/38 glycoside transferase middle domain"/>
    <property type="match status" value="1"/>
</dbReference>
<evidence type="ECO:0000313" key="12">
    <source>
        <dbReference type="Proteomes" id="UP001165740"/>
    </source>
</evidence>
<dbReference type="RefSeq" id="XP_055880701.1">
    <property type="nucleotide sequence ID" value="XM_056024726.1"/>
</dbReference>
<dbReference type="InterPro" id="IPR050843">
    <property type="entry name" value="Glycosyl_Hydrlase_38"/>
</dbReference>
<keyword evidence="3 9" id="KW-0378">Hydrolase</keyword>
<dbReference type="Gene3D" id="2.60.40.1180">
    <property type="entry name" value="Golgi alpha-mannosidase II"/>
    <property type="match status" value="1"/>
</dbReference>
<evidence type="ECO:0000313" key="13">
    <source>
        <dbReference type="RefSeq" id="XP_013064823.2"/>
    </source>
</evidence>
<keyword evidence="4 9" id="KW-0862">Zinc</keyword>
<dbReference type="InterPro" id="IPR011682">
    <property type="entry name" value="Glyco_hydro_38_C"/>
</dbReference>
<dbReference type="Gene3D" id="3.20.110.10">
    <property type="entry name" value="Glycoside hydrolase 38, N terminal domain"/>
    <property type="match status" value="1"/>
</dbReference>
<keyword evidence="10" id="KW-1133">Transmembrane helix</keyword>
<dbReference type="InterPro" id="IPR028995">
    <property type="entry name" value="Glyco_hydro_57/38_cen_sf"/>
</dbReference>
<dbReference type="InterPro" id="IPR037094">
    <property type="entry name" value="Glyco_hydro_38_cen_sf"/>
</dbReference>
<feature type="domain" description="Glycoside hydrolase family 38 central" evidence="11">
    <location>
        <begin position="472"/>
        <end position="556"/>
    </location>
</feature>
<dbReference type="OMA" id="GFQMHRK"/>
<evidence type="ECO:0000256" key="9">
    <source>
        <dbReference type="RuleBase" id="RU361199"/>
    </source>
</evidence>
<dbReference type="InterPro" id="IPR000602">
    <property type="entry name" value="Glyco_hydro_38_N"/>
</dbReference>
<keyword evidence="10" id="KW-0472">Membrane</keyword>
<evidence type="ECO:0000259" key="11">
    <source>
        <dbReference type="SMART" id="SM00872"/>
    </source>
</evidence>
<comment type="cofactor">
    <cofactor evidence="9">
        <name>Zn(2+)</name>
        <dbReference type="ChEBI" id="CHEBI:29105"/>
    </cofactor>
    <text evidence="9">Binds 1 zinc ion per subunit.</text>
</comment>
<dbReference type="Pfam" id="PF07748">
    <property type="entry name" value="Glyco_hydro_38C"/>
    <property type="match status" value="1"/>
</dbReference>
<keyword evidence="12" id="KW-1185">Reference proteome</keyword>
<dbReference type="SUPFAM" id="SSF88713">
    <property type="entry name" value="Glycoside hydrolase/deacetylase"/>
    <property type="match status" value="1"/>
</dbReference>
<evidence type="ECO:0000256" key="8">
    <source>
        <dbReference type="ARBA" id="ARBA00093232"/>
    </source>
</evidence>
<dbReference type="InterPro" id="IPR011330">
    <property type="entry name" value="Glyco_hydro/deAcase_b/a-brl"/>
</dbReference>
<evidence type="ECO:0000256" key="4">
    <source>
        <dbReference type="ARBA" id="ARBA00022833"/>
    </source>
</evidence>
<dbReference type="Gene3D" id="2.70.98.30">
    <property type="entry name" value="Golgi alpha-mannosidase II, domain 4"/>
    <property type="match status" value="1"/>
</dbReference>
<keyword evidence="2 9" id="KW-0479">Metal-binding</keyword>
<dbReference type="GO" id="GO:0006013">
    <property type="term" value="P:mannose metabolic process"/>
    <property type="evidence" value="ECO:0007669"/>
    <property type="project" value="InterPro"/>
</dbReference>
<protein>
    <recommendedName>
        <fullName evidence="9">Alpha-mannosidase</fullName>
        <ecNumber evidence="9">3.2.1.-</ecNumber>
    </recommendedName>
</protein>
<sequence>MAVNILPRSCTHQKSLKWIFIVGVIYLVLIWFGYKSLEKNISQMHRSGHSFHPRLKKDGSIQFYAKECESVHMSRSSLAITSSSNPLFLYLNSSQCQVHPPRKRSNIQMEYEWSSISVGYPQYVYTVSGWIQVINVENYDSKPLQIFIIPHSHQDPGWRETFEGYFNSYTRNTLDYVIKHLNENPDLKFIWSEVSYLERWSSLPDSKTDQLKRLIDNGQLEIVTGGWVMTDEAVAHYTSMLDQLMEGHLWLHKHGISTNTSWSVDPFGHSPTMTYLLKRAEINHMVIQRIHFAIKRHFANQKNLEFYWRQAWDSDDNTGVFCHMMPFLLYSIHYSCGPDPHVCCQFDFHTDKCFRGKETIPKITVDDTNIRKLAWALWEQFQKKASLYRSNILLVPHGDDFRYSSQSEWTEQFGNLGKLMDYMNKNKDMNIQIQYGILSDYFQAVEIESQKNRISFPSLAGDFFPYNDRDDQYWTGYYSSRPLFKHMTYVLQAKLRITEILFSLLCAQLSEFSKSFCSTKEPVIVDARRSLGLFQHHDAITGTSKKRVMEDYSNKLHNTVNQVEDLLALLMLNSLLPKLDKVSIPTANTLLSVENWQSPTSVPVLRISEFKGKWFVLVVNPLTIQWVSPITIRTSTPCIVKTKQGTLIPSQINPVFSLELQPVAKLFDIVFIANITALSLQMYELHEETEEAEYATITVYGDVLHIESFLSVYNAVHSGKELIHIESTLLKATFSACSGTLQYILRKTDETWHKTSVQMMTYGTGSWINPFKDKSGAYIFMPDGYAQELEIYYPTIVVVKGPVLSRVLTKLPGVRHSASLYNVSGPVGAGVHLDNLVDISTQEFENKELMMRITTDISNLDSTICVDLNGYQMHRKQFRAKFLIQGNFHPMTSMAYIEDRKQERVTLITSEPHGVASLTSDSLEVILDRRLMQDDWRGLNEGPNDNRENPSKFILLVEKRDFVVPSKGPMKASPCYPSLLAHLLATHLHNPPHAVMMPTSPVKSSVRLISQPWPCHYDLVKLRFLELSKTSVKSYLVLHNTGIDCSFTQIFMDCSMQQPVYLNMFNEVKVSTAVETSLTGVKELSHVTEMKVKLSEMEIKTIKLTFR</sequence>
<evidence type="ECO:0000256" key="1">
    <source>
        <dbReference type="ARBA" id="ARBA00009792"/>
    </source>
</evidence>
<dbReference type="InterPro" id="IPR027291">
    <property type="entry name" value="Glyco_hydro_38_N_sf"/>
</dbReference>
<proteinExistence type="inferred from homology"/>
<feature type="transmembrane region" description="Helical" evidence="10">
    <location>
        <begin position="16"/>
        <end position="34"/>
    </location>
</feature>
<evidence type="ECO:0000256" key="2">
    <source>
        <dbReference type="ARBA" id="ARBA00022723"/>
    </source>
</evidence>
<dbReference type="Pfam" id="PF01074">
    <property type="entry name" value="Glyco_hydro_38N"/>
    <property type="match status" value="1"/>
</dbReference>
<evidence type="ECO:0000256" key="6">
    <source>
        <dbReference type="ARBA" id="ARBA00023295"/>
    </source>
</evidence>
<dbReference type="FunFam" id="1.20.1270.50:FF:000001">
    <property type="entry name" value="Alpha-mannosidase"/>
    <property type="match status" value="1"/>
</dbReference>
<keyword evidence="5" id="KW-1015">Disulfide bond</keyword>
<evidence type="ECO:0000256" key="3">
    <source>
        <dbReference type="ARBA" id="ARBA00022801"/>
    </source>
</evidence>
<dbReference type="OrthoDB" id="10261055at2759"/>
<keyword evidence="10" id="KW-0812">Transmembrane</keyword>
<dbReference type="Pfam" id="PF09261">
    <property type="entry name" value="Alpha-mann_mid"/>
    <property type="match status" value="1"/>
</dbReference>
<dbReference type="RefSeq" id="XP_013064823.2">
    <property type="nucleotide sequence ID" value="XM_013209369.2"/>
</dbReference>
<evidence type="ECO:0000256" key="5">
    <source>
        <dbReference type="ARBA" id="ARBA00023157"/>
    </source>
</evidence>
<dbReference type="PANTHER" id="PTHR11607:SF3">
    <property type="entry name" value="LYSOSOMAL ALPHA-MANNOSIDASE"/>
    <property type="match status" value="1"/>
</dbReference>
<comment type="catalytic activity">
    <reaction evidence="8">
        <text>N(4)-{beta-D-GlcNAc-(1-&gt;2)-alpha-D-Man-(1-&gt;3)-[alpha-D-Man-(1-&gt;3)-[alpha-D-Man-(1-&gt;6)]-alpha-D-Man-(1-&gt;6)]-beta-D-Man-(1-&gt;4)-beta-D-GlcNAc-(1-&gt;4)-beta-D-GlcNAc}-L-asparaginyl-[protein] + 2 H2O = 2 alpha-D-mannopyranose + an N(4)-{beta-D-GlcNAc-(1-&gt;2)-alpha-D-Man-(1-&gt;3)-[alpha-D-Man-(1-&gt;6)]-beta-D-Man-(1-&gt;4)-beta-D-GlcNAc-(1-&gt;4)-beta-D-GlcNAc}-L-asparaginyl-[protein]</text>
        <dbReference type="Rhea" id="RHEA:56052"/>
        <dbReference type="Rhea" id="RHEA-COMP:14368"/>
        <dbReference type="Rhea" id="RHEA-COMP:14369"/>
        <dbReference type="ChEBI" id="CHEBI:15377"/>
        <dbReference type="ChEBI" id="CHEBI:28729"/>
        <dbReference type="ChEBI" id="CHEBI:60615"/>
        <dbReference type="ChEBI" id="CHEBI:60625"/>
        <dbReference type="EC" id="3.2.1.114"/>
    </reaction>
</comment>
<dbReference type="InterPro" id="IPR015341">
    <property type="entry name" value="Glyco_hydro_38_cen"/>
</dbReference>
<name>A0A9U8DX63_BIOGL</name>
<dbReference type="GeneID" id="106053755"/>
<dbReference type="Proteomes" id="UP001165740">
    <property type="component" value="Chromosome 3"/>
</dbReference>
<dbReference type="InterPro" id="IPR013780">
    <property type="entry name" value="Glyco_hydro_b"/>
</dbReference>
<gene>
    <name evidence="13 14 15" type="primary">LOC106053755</name>
</gene>
<reference evidence="13 14" key="1">
    <citation type="submission" date="2025-04" db="UniProtKB">
        <authorList>
            <consortium name="RefSeq"/>
        </authorList>
    </citation>
    <scope>IDENTIFICATION</scope>
</reference>
<dbReference type="GO" id="GO:0000139">
    <property type="term" value="C:Golgi membrane"/>
    <property type="evidence" value="ECO:0007669"/>
    <property type="project" value="TreeGrafter"/>
</dbReference>
<evidence type="ECO:0000256" key="10">
    <source>
        <dbReference type="SAM" id="Phobius"/>
    </source>
</evidence>
<dbReference type="RefSeq" id="XP_055880700.1">
    <property type="nucleotide sequence ID" value="XM_056024725.1"/>
</dbReference>
<evidence type="ECO:0000256" key="7">
    <source>
        <dbReference type="ARBA" id="ARBA00059516"/>
    </source>
</evidence>
<dbReference type="GO" id="GO:0030246">
    <property type="term" value="F:carbohydrate binding"/>
    <property type="evidence" value="ECO:0007669"/>
    <property type="project" value="InterPro"/>
</dbReference>